<reference evidence="1" key="1">
    <citation type="submission" date="2023-04" db="EMBL/GenBank/DDBJ databases">
        <title>Draft Genome sequencing of Naganishia species isolated from polar environments using Oxford Nanopore Technology.</title>
        <authorList>
            <person name="Leo P."/>
            <person name="Venkateswaran K."/>
        </authorList>
    </citation>
    <scope>NUCLEOTIDE SEQUENCE</scope>
    <source>
        <strain evidence="1">MNA-CCFEE 5423</strain>
    </source>
</reference>
<name>A0ACC2VTM1_9TREE</name>
<evidence type="ECO:0000313" key="2">
    <source>
        <dbReference type="Proteomes" id="UP001227268"/>
    </source>
</evidence>
<proteinExistence type="predicted"/>
<comment type="caution">
    <text evidence="1">The sequence shown here is derived from an EMBL/GenBank/DDBJ whole genome shotgun (WGS) entry which is preliminary data.</text>
</comment>
<dbReference type="Proteomes" id="UP001227268">
    <property type="component" value="Unassembled WGS sequence"/>
</dbReference>
<organism evidence="1 2">
    <name type="scientific">Naganishia friedmannii</name>
    <dbReference type="NCBI Taxonomy" id="89922"/>
    <lineage>
        <taxon>Eukaryota</taxon>
        <taxon>Fungi</taxon>
        <taxon>Dikarya</taxon>
        <taxon>Basidiomycota</taxon>
        <taxon>Agaricomycotina</taxon>
        <taxon>Tremellomycetes</taxon>
        <taxon>Filobasidiales</taxon>
        <taxon>Filobasidiaceae</taxon>
        <taxon>Naganishia</taxon>
    </lineage>
</organism>
<keyword evidence="2" id="KW-1185">Reference proteome</keyword>
<dbReference type="EMBL" id="JASBWT010000008">
    <property type="protein sequence ID" value="KAJ9102344.1"/>
    <property type="molecule type" value="Genomic_DNA"/>
</dbReference>
<protein>
    <submittedName>
        <fullName evidence="1">Uncharacterized protein</fullName>
    </submittedName>
</protein>
<accession>A0ACC2VTM1</accession>
<sequence length="255" mass="28397">MPDYPDVAAYKIGQMQVKYPNQNAGMALAFVLSFDNNITAYKGASGSGCERVSISPDSTSPMLSTNVNTTNFRREENAGAQSSSVTQSHLSDYTVGLYNAISWDALPHDEPLVILWPYLNEMRYFSQCTAPSCTTPEANLALYKDALGFDEEKVKSTGKEMVMETVKDQNWTPEELGARLGSCSETPVFFTDNTKTEKPAWIVSSYVKETNDWRMDLVTSADEQRQSVVYTVEDIIAKVLPDYPDMVYVKARNPA</sequence>
<evidence type="ECO:0000313" key="1">
    <source>
        <dbReference type="EMBL" id="KAJ9102344.1"/>
    </source>
</evidence>
<gene>
    <name evidence="1" type="ORF">QFC21_002744</name>
</gene>